<dbReference type="InterPro" id="IPR037171">
    <property type="entry name" value="NagB/RpiA_transferase-like"/>
</dbReference>
<comment type="caution">
    <text evidence="3">The sequence shown here is derived from an EMBL/GenBank/DDBJ whole genome shotgun (WGS) entry which is preliminary data.</text>
</comment>
<reference evidence="3" key="1">
    <citation type="journal article" date="2014" name="Front. Microbiol.">
        <title>High frequency of phylogenetically diverse reductive dehalogenase-homologous genes in deep subseafloor sedimentary metagenomes.</title>
        <authorList>
            <person name="Kawai M."/>
            <person name="Futagami T."/>
            <person name="Toyoda A."/>
            <person name="Takaki Y."/>
            <person name="Nishi S."/>
            <person name="Hori S."/>
            <person name="Arai W."/>
            <person name="Tsubouchi T."/>
            <person name="Morono Y."/>
            <person name="Uchiyama I."/>
            <person name="Ito T."/>
            <person name="Fujiyama A."/>
            <person name="Inagaki F."/>
            <person name="Takami H."/>
        </authorList>
    </citation>
    <scope>NUCLEOTIDE SEQUENCE</scope>
    <source>
        <strain evidence="3">Expedition CK06-06</strain>
    </source>
</reference>
<dbReference type="PANTHER" id="PTHR47153:SF2">
    <property type="entry name" value="LACTATE UTILIZATION PROTEIN B"/>
    <property type="match status" value="1"/>
</dbReference>
<dbReference type="InterPro" id="IPR003741">
    <property type="entry name" value="LUD_dom"/>
</dbReference>
<organism evidence="3">
    <name type="scientific">marine sediment metagenome</name>
    <dbReference type="NCBI Taxonomy" id="412755"/>
    <lineage>
        <taxon>unclassified sequences</taxon>
        <taxon>metagenomes</taxon>
        <taxon>ecological metagenomes</taxon>
    </lineage>
</organism>
<accession>X1G1X7</accession>
<keyword evidence="1" id="KW-0004">4Fe-4S</keyword>
<dbReference type="GO" id="GO:0006089">
    <property type="term" value="P:lactate metabolic process"/>
    <property type="evidence" value="ECO:0007669"/>
    <property type="project" value="InterPro"/>
</dbReference>
<dbReference type="GO" id="GO:0051539">
    <property type="term" value="F:4 iron, 4 sulfur cluster binding"/>
    <property type="evidence" value="ECO:0007669"/>
    <property type="project" value="UniProtKB-KW"/>
</dbReference>
<evidence type="ECO:0000313" key="3">
    <source>
        <dbReference type="EMBL" id="GAH51257.1"/>
    </source>
</evidence>
<protein>
    <recommendedName>
        <fullName evidence="2">LUD domain-containing protein</fullName>
    </recommendedName>
</protein>
<dbReference type="Pfam" id="PF02589">
    <property type="entry name" value="LUD_dom"/>
    <property type="match status" value="1"/>
</dbReference>
<dbReference type="InterPro" id="IPR004452">
    <property type="entry name" value="LutB/LldF"/>
</dbReference>
<gene>
    <name evidence="3" type="ORF">S03H2_27708</name>
</gene>
<dbReference type="InterPro" id="IPR024185">
    <property type="entry name" value="FTHF_cligase-like_sf"/>
</dbReference>
<feature type="non-terminal residue" evidence="3">
    <location>
        <position position="209"/>
    </location>
</feature>
<proteinExistence type="predicted"/>
<dbReference type="Gene3D" id="3.40.50.10420">
    <property type="entry name" value="NagB/RpiA/CoA transferase-like"/>
    <property type="match status" value="1"/>
</dbReference>
<name>X1G1X7_9ZZZZ</name>
<keyword evidence="1" id="KW-0479">Metal-binding</keyword>
<sequence>MPTRFKRKIRKALQNDFVKNALRAFSSSYIESREVAFAGKDFEQLQEEIVAIKESAQARLEELIKIFEKNASARGSVVYHAANASDAVNLVIKIIRQHNAKKVIKSKSMTSEEIKLNEALEQIGIEVIETDLGERIAQLANEKPSHMVLPVIHQTRKEVANIFSARLGKEVSPDIPRLVEEARNILRRDFLSADIGITGANAVIAESAT</sequence>
<dbReference type="AlphaFoldDB" id="X1G1X7"/>
<keyword evidence="1" id="KW-0411">Iron-sulfur</keyword>
<dbReference type="PANTHER" id="PTHR47153">
    <property type="entry name" value="LACTATE UTILIZATION PROTEIN B"/>
    <property type="match status" value="1"/>
</dbReference>
<evidence type="ECO:0000256" key="1">
    <source>
        <dbReference type="ARBA" id="ARBA00022485"/>
    </source>
</evidence>
<dbReference type="SUPFAM" id="SSF100950">
    <property type="entry name" value="NagB/RpiA/CoA transferase-like"/>
    <property type="match status" value="1"/>
</dbReference>
<dbReference type="EMBL" id="BARU01016677">
    <property type="protein sequence ID" value="GAH51257.1"/>
    <property type="molecule type" value="Genomic_DNA"/>
</dbReference>
<keyword evidence="1" id="KW-0408">Iron</keyword>
<feature type="domain" description="LUD" evidence="2">
    <location>
        <begin position="65"/>
        <end position="209"/>
    </location>
</feature>
<evidence type="ECO:0000259" key="2">
    <source>
        <dbReference type="Pfam" id="PF02589"/>
    </source>
</evidence>